<dbReference type="PANTHER" id="PTHR46989:SF3">
    <property type="entry name" value="USPA DOMAIN-CONTAINING PROTEIN"/>
    <property type="match status" value="1"/>
</dbReference>
<name>A0AAD9MQY5_9ANNE</name>
<dbReference type="CDD" id="cd23659">
    <property type="entry name" value="USP_At3g01520-like"/>
    <property type="match status" value="1"/>
</dbReference>
<protein>
    <recommendedName>
        <fullName evidence="1">UspA domain-containing protein</fullName>
    </recommendedName>
</protein>
<dbReference type="InterPro" id="IPR006015">
    <property type="entry name" value="Universal_stress_UspA"/>
</dbReference>
<comment type="caution">
    <text evidence="2">The sequence shown here is derived from an EMBL/GenBank/DDBJ whole genome shotgun (WGS) entry which is preliminary data.</text>
</comment>
<feature type="domain" description="UspA" evidence="1">
    <location>
        <begin position="6"/>
        <end position="122"/>
    </location>
</feature>
<organism evidence="2 3">
    <name type="scientific">Paralvinella palmiformis</name>
    <dbReference type="NCBI Taxonomy" id="53620"/>
    <lineage>
        <taxon>Eukaryota</taxon>
        <taxon>Metazoa</taxon>
        <taxon>Spiralia</taxon>
        <taxon>Lophotrochozoa</taxon>
        <taxon>Annelida</taxon>
        <taxon>Polychaeta</taxon>
        <taxon>Sedentaria</taxon>
        <taxon>Canalipalpata</taxon>
        <taxon>Terebellida</taxon>
        <taxon>Terebelliformia</taxon>
        <taxon>Alvinellidae</taxon>
        <taxon>Paralvinella</taxon>
    </lineage>
</organism>
<dbReference type="AlphaFoldDB" id="A0AAD9MQY5"/>
<evidence type="ECO:0000259" key="1">
    <source>
        <dbReference type="Pfam" id="PF00582"/>
    </source>
</evidence>
<feature type="non-terminal residue" evidence="2">
    <location>
        <position position="123"/>
    </location>
</feature>
<dbReference type="SUPFAM" id="SSF52402">
    <property type="entry name" value="Adenine nucleotide alpha hydrolases-like"/>
    <property type="match status" value="1"/>
</dbReference>
<proteinExistence type="predicted"/>
<reference evidence="2" key="1">
    <citation type="journal article" date="2023" name="Mol. Biol. Evol.">
        <title>Third-Generation Sequencing Reveals the Adaptive Role of the Epigenome in Three Deep-Sea Polychaetes.</title>
        <authorList>
            <person name="Perez M."/>
            <person name="Aroh O."/>
            <person name="Sun Y."/>
            <person name="Lan Y."/>
            <person name="Juniper S.K."/>
            <person name="Young C.R."/>
            <person name="Angers B."/>
            <person name="Qian P.Y."/>
        </authorList>
    </citation>
    <scope>NUCLEOTIDE SEQUENCE</scope>
    <source>
        <strain evidence="2">P08H-3</strain>
    </source>
</reference>
<dbReference type="Proteomes" id="UP001208570">
    <property type="component" value="Unassembled WGS sequence"/>
</dbReference>
<dbReference type="PRINTS" id="PR01438">
    <property type="entry name" value="UNVRSLSTRESS"/>
</dbReference>
<dbReference type="Gene3D" id="3.40.50.620">
    <property type="entry name" value="HUPs"/>
    <property type="match status" value="1"/>
</dbReference>
<accession>A0AAD9MQY5</accession>
<gene>
    <name evidence="2" type="ORF">LSH36_1635g00032</name>
</gene>
<dbReference type="PANTHER" id="PTHR46989">
    <property type="entry name" value="USP DOMAIN-CONTAINING PROTEIN"/>
    <property type="match status" value="1"/>
</dbReference>
<dbReference type="EMBL" id="JAODUP010001634">
    <property type="protein sequence ID" value="KAK2139734.1"/>
    <property type="molecule type" value="Genomic_DNA"/>
</dbReference>
<keyword evidence="3" id="KW-1185">Reference proteome</keyword>
<dbReference type="InterPro" id="IPR006016">
    <property type="entry name" value="UspA"/>
</dbReference>
<evidence type="ECO:0000313" key="3">
    <source>
        <dbReference type="Proteomes" id="UP001208570"/>
    </source>
</evidence>
<dbReference type="Pfam" id="PF00582">
    <property type="entry name" value="Usp"/>
    <property type="match status" value="1"/>
</dbReference>
<sequence>YKDAIRSPGDDLLILHCVEFPYIPQYVPRIKNSNRPCLDEAKVEGLKVEEKYKKLASENQVDARLVSQFGSPGELIVKKAKEENVIMIIMGTRGMGKIRRTILGSVSDYVVHHAHCPVIVTRN</sequence>
<evidence type="ECO:0000313" key="2">
    <source>
        <dbReference type="EMBL" id="KAK2139734.1"/>
    </source>
</evidence>
<dbReference type="InterPro" id="IPR014729">
    <property type="entry name" value="Rossmann-like_a/b/a_fold"/>
</dbReference>